<dbReference type="Proteomes" id="UP000828390">
    <property type="component" value="Unassembled WGS sequence"/>
</dbReference>
<protein>
    <recommendedName>
        <fullName evidence="3">Paraneoplastic antigen Ma-like C-terminal domain-containing protein</fullName>
    </recommendedName>
</protein>
<dbReference type="InterPro" id="IPR026523">
    <property type="entry name" value="PNMA"/>
</dbReference>
<feature type="compositionally biased region" description="Polar residues" evidence="2">
    <location>
        <begin position="627"/>
        <end position="642"/>
    </location>
</feature>
<evidence type="ECO:0000313" key="5">
    <source>
        <dbReference type="Proteomes" id="UP000828390"/>
    </source>
</evidence>
<reference evidence="4" key="1">
    <citation type="journal article" date="2019" name="bioRxiv">
        <title>The Genome of the Zebra Mussel, Dreissena polymorpha: A Resource for Invasive Species Research.</title>
        <authorList>
            <person name="McCartney M.A."/>
            <person name="Auch B."/>
            <person name="Kono T."/>
            <person name="Mallez S."/>
            <person name="Zhang Y."/>
            <person name="Obille A."/>
            <person name="Becker A."/>
            <person name="Abrahante J.E."/>
            <person name="Garbe J."/>
            <person name="Badalamenti J.P."/>
            <person name="Herman A."/>
            <person name="Mangelson H."/>
            <person name="Liachko I."/>
            <person name="Sullivan S."/>
            <person name="Sone E.D."/>
            <person name="Koren S."/>
            <person name="Silverstein K.A.T."/>
            <person name="Beckman K.B."/>
            <person name="Gohl D.M."/>
        </authorList>
    </citation>
    <scope>NUCLEOTIDE SEQUENCE</scope>
    <source>
        <strain evidence="4">Duluth1</strain>
        <tissue evidence="4">Whole animal</tissue>
    </source>
</reference>
<feature type="coiled-coil region" evidence="1">
    <location>
        <begin position="74"/>
        <end position="108"/>
    </location>
</feature>
<evidence type="ECO:0000256" key="1">
    <source>
        <dbReference type="SAM" id="Coils"/>
    </source>
</evidence>
<sequence>MEGDITDREKRLRRRGVLRDEVNRIANERELERIKQRDRDIEMKQLSELERQRIEQIEIRRKARHDKDEVNRLKEEEKLRQKQDDDQIRELKERRKALELEVHRMRETGIGIEFENDDEQGACGYEYRSGKRITEYQRDFDIYERNTDRGHTLITVDEYDKLDQLSNRFEGLSMWSNASEDTVEKELKWLDDKALQENCLNKVNSRDRIKMEREKVREHDDYGTRDKDQCDDELEDITNLEEQIEMMKLREMEMVKTIQMKTQLKEMKENERLREERKRIQTLGKQRSELEQSLFDKETIISQFDNEERLREERKRIQTLMKQRSELEQSLFDKETIISQFDNQPTRKQYHHVNKEEAKDSVDNNHKTFMIKPNIPKFSDPNQFNEWKVEIESILESNIYHKEILRQAIRNAISGKPRKVLTTLRPTATSEEILQTLESNYGDIKSGEKLMEEYYNAQQEKDEDISAWGIRLEEIIQKAINRGEIQTCRKERMLKTRFWKHLRNVELKNATRLFFESSITFEELKRKVRREELEMKVNKEPEIKKQIHVQQFDPHIKLLDELKERIKSMEEKLNSLSEERQRPPMVAETGNRCYNRGQSYRGFRNNSTFRGRGGYRPRNNRFFRGNQTYEQRSSNSETGCQNNDKHKTHLN</sequence>
<feature type="region of interest" description="Disordered" evidence="2">
    <location>
        <begin position="573"/>
        <end position="651"/>
    </location>
</feature>
<proteinExistence type="predicted"/>
<dbReference type="EMBL" id="JAIWYP010000003">
    <property type="protein sequence ID" value="KAH3845158.1"/>
    <property type="molecule type" value="Genomic_DNA"/>
</dbReference>
<feature type="coiled-coil region" evidence="1">
    <location>
        <begin position="230"/>
        <end position="330"/>
    </location>
</feature>
<name>A0A9D4QW44_DREPO</name>
<reference evidence="4" key="2">
    <citation type="submission" date="2020-11" db="EMBL/GenBank/DDBJ databases">
        <authorList>
            <person name="McCartney M.A."/>
            <person name="Auch B."/>
            <person name="Kono T."/>
            <person name="Mallez S."/>
            <person name="Becker A."/>
            <person name="Gohl D.M."/>
            <person name="Silverstein K.A.T."/>
            <person name="Koren S."/>
            <person name="Bechman K.B."/>
            <person name="Herman A."/>
            <person name="Abrahante J.E."/>
            <person name="Garbe J."/>
        </authorList>
    </citation>
    <scope>NUCLEOTIDE SEQUENCE</scope>
    <source>
        <strain evidence="4">Duluth1</strain>
        <tissue evidence="4">Whole animal</tissue>
    </source>
</reference>
<dbReference type="AlphaFoldDB" id="A0A9D4QW44"/>
<dbReference type="InterPro" id="IPR048270">
    <property type="entry name" value="PNMA_C"/>
</dbReference>
<evidence type="ECO:0000259" key="3">
    <source>
        <dbReference type="Pfam" id="PF14893"/>
    </source>
</evidence>
<keyword evidence="1" id="KW-0175">Coiled coil</keyword>
<dbReference type="OrthoDB" id="6159874at2759"/>
<evidence type="ECO:0000256" key="2">
    <source>
        <dbReference type="SAM" id="MobiDB-lite"/>
    </source>
</evidence>
<dbReference type="Pfam" id="PF14893">
    <property type="entry name" value="PNMA"/>
    <property type="match status" value="1"/>
</dbReference>
<feature type="compositionally biased region" description="Basic and acidic residues" evidence="2">
    <location>
        <begin position="573"/>
        <end position="582"/>
    </location>
</feature>
<gene>
    <name evidence="4" type="ORF">DPMN_087431</name>
</gene>
<organism evidence="4 5">
    <name type="scientific">Dreissena polymorpha</name>
    <name type="common">Zebra mussel</name>
    <name type="synonym">Mytilus polymorpha</name>
    <dbReference type="NCBI Taxonomy" id="45954"/>
    <lineage>
        <taxon>Eukaryota</taxon>
        <taxon>Metazoa</taxon>
        <taxon>Spiralia</taxon>
        <taxon>Lophotrochozoa</taxon>
        <taxon>Mollusca</taxon>
        <taxon>Bivalvia</taxon>
        <taxon>Autobranchia</taxon>
        <taxon>Heteroconchia</taxon>
        <taxon>Euheterodonta</taxon>
        <taxon>Imparidentia</taxon>
        <taxon>Neoheterodontei</taxon>
        <taxon>Myida</taxon>
        <taxon>Dreissenoidea</taxon>
        <taxon>Dreissenidae</taxon>
        <taxon>Dreissena</taxon>
    </lineage>
</organism>
<keyword evidence="5" id="KW-1185">Reference proteome</keyword>
<dbReference type="PANTHER" id="PTHR23095:SF43">
    <property type="entry name" value="PARANEOPLASTIC ANTIGEN-LIKE PROTEIN 8C"/>
    <property type="match status" value="1"/>
</dbReference>
<evidence type="ECO:0000313" key="4">
    <source>
        <dbReference type="EMBL" id="KAH3845158.1"/>
    </source>
</evidence>
<dbReference type="PANTHER" id="PTHR23095">
    <property type="entry name" value="PARANEOPLASTIC ANTIGEN"/>
    <property type="match status" value="1"/>
</dbReference>
<comment type="caution">
    <text evidence="4">The sequence shown here is derived from an EMBL/GenBank/DDBJ whole genome shotgun (WGS) entry which is preliminary data.</text>
</comment>
<feature type="domain" description="Paraneoplastic antigen Ma-like C-terminal" evidence="3">
    <location>
        <begin position="382"/>
        <end position="491"/>
    </location>
</feature>
<accession>A0A9D4QW44</accession>